<dbReference type="RefSeq" id="WP_264308215.1">
    <property type="nucleotide sequence ID" value="NZ_CP109635.1"/>
</dbReference>
<sequence>MTWTNVRYLLDGKENSELAYKGTRYLQVDYDEYKKYPPSLMLNRGASCKDGDYILRFERGLPEEEKYIYFEKCTADEFERKYYIV</sequence>
<dbReference type="EMBL" id="CP109635">
    <property type="protein sequence ID" value="UYT10361.1"/>
    <property type="molecule type" value="Genomic_DNA"/>
</dbReference>
<organism evidence="1 2">
    <name type="scientific">Lactococcus garvieae</name>
    <dbReference type="NCBI Taxonomy" id="1363"/>
    <lineage>
        <taxon>Bacteria</taxon>
        <taxon>Bacillati</taxon>
        <taxon>Bacillota</taxon>
        <taxon>Bacilli</taxon>
        <taxon>Lactobacillales</taxon>
        <taxon>Streptococcaceae</taxon>
        <taxon>Lactococcus</taxon>
    </lineage>
</organism>
<accession>A0AA46YTC5</accession>
<gene>
    <name evidence="1" type="ORF">OF801_10565</name>
</gene>
<dbReference type="AlphaFoldDB" id="A0AA46YTC5"/>
<protein>
    <submittedName>
        <fullName evidence="1">Uncharacterized protein</fullName>
    </submittedName>
</protein>
<reference evidence="1" key="1">
    <citation type="submission" date="2022-10" db="EMBL/GenBank/DDBJ databases">
        <title>Genome assembly of Lactococcus garvieae isolates from cricket gut.</title>
        <authorList>
            <person name="Luecke A.R."/>
            <person name="Brown A.M.V."/>
            <person name="Wakeman C.A."/>
        </authorList>
    </citation>
    <scope>NUCLEOTIDE SEQUENCE</scope>
    <source>
        <strain evidence="1">Alexii-11_2</strain>
    </source>
</reference>
<name>A0AA46YTC5_9LACT</name>
<evidence type="ECO:0000313" key="1">
    <source>
        <dbReference type="EMBL" id="UYT10361.1"/>
    </source>
</evidence>
<evidence type="ECO:0000313" key="2">
    <source>
        <dbReference type="Proteomes" id="UP001164042"/>
    </source>
</evidence>
<dbReference type="Proteomes" id="UP001164042">
    <property type="component" value="Chromosome"/>
</dbReference>
<proteinExistence type="predicted"/>